<keyword evidence="2" id="KW-0732">Signal</keyword>
<dbReference type="SMART" id="SM00858">
    <property type="entry name" value="SAF"/>
    <property type="match status" value="1"/>
</dbReference>
<comment type="caution">
    <text evidence="6">The sequence shown here is derived from an EMBL/GenBank/DDBJ whole genome shotgun (WGS) entry which is preliminary data.</text>
</comment>
<sequence length="221" mass="24935">MKGLVLTIVFLLIFTVYCFANEMLIEAIEKFAVENFGPEATIVSLHIRSSPSSFDKIQLISHNRSKSFFRFLFKAYREEKFCGYVRIECELAIFADVLVVNRTVRSNEVLSENDVTFQKVNLLALNLEHCTDIDQVVGKIARRMFRQNEPLDARYLMKPPDVRAGQLLTARMTIGPVVATAQVRAMRDAYIGEKISVRNVSSGVLIEGLLQEDLTVLVIGG</sequence>
<dbReference type="PANTHER" id="PTHR36307:SF1">
    <property type="entry name" value="FLAGELLA BASAL BODY P-RING FORMATION PROTEIN FLGA"/>
    <property type="match status" value="1"/>
</dbReference>
<evidence type="ECO:0000256" key="2">
    <source>
        <dbReference type="ARBA" id="ARBA00022729"/>
    </source>
</evidence>
<keyword evidence="3 4" id="KW-0574">Periplasm</keyword>
<evidence type="ECO:0000313" key="6">
    <source>
        <dbReference type="EMBL" id="HGZ79065.1"/>
    </source>
</evidence>
<comment type="subcellular location">
    <subcellularLocation>
        <location evidence="1 4">Periplasm</location>
    </subcellularLocation>
</comment>
<dbReference type="Gene3D" id="3.90.1210.10">
    <property type="entry name" value="Antifreeze-like/N-acetylneuraminic acid synthase C-terminal domain"/>
    <property type="match status" value="1"/>
</dbReference>
<dbReference type="InterPro" id="IPR039246">
    <property type="entry name" value="Flagellar_FlgA"/>
</dbReference>
<reference evidence="6" key="1">
    <citation type="journal article" date="2020" name="mSystems">
        <title>Genome- and Community-Level Interaction Insights into Carbon Utilization and Element Cycling Functions of Hydrothermarchaeota in Hydrothermal Sediment.</title>
        <authorList>
            <person name="Zhou Z."/>
            <person name="Liu Y."/>
            <person name="Xu W."/>
            <person name="Pan J."/>
            <person name="Luo Z.H."/>
            <person name="Li M."/>
        </authorList>
    </citation>
    <scope>NUCLEOTIDE SEQUENCE [LARGE SCALE GENOMIC DNA]</scope>
    <source>
        <strain evidence="6">SpSt-86</strain>
    </source>
</reference>
<dbReference type="CDD" id="cd11614">
    <property type="entry name" value="SAF_CpaB_FlgA_like"/>
    <property type="match status" value="1"/>
</dbReference>
<dbReference type="Pfam" id="PF13144">
    <property type="entry name" value="ChapFlgA"/>
    <property type="match status" value="1"/>
</dbReference>
<proteinExistence type="inferred from homology"/>
<comment type="similarity">
    <text evidence="4">Belongs to the FlgA family.</text>
</comment>
<dbReference type="AlphaFoldDB" id="A0A832I7N3"/>
<evidence type="ECO:0000256" key="3">
    <source>
        <dbReference type="ARBA" id="ARBA00022764"/>
    </source>
</evidence>
<dbReference type="EMBL" id="DTKQ01000030">
    <property type="protein sequence ID" value="HGZ79065.1"/>
    <property type="molecule type" value="Genomic_DNA"/>
</dbReference>
<dbReference type="InterPro" id="IPR017585">
    <property type="entry name" value="SAF_FlgA"/>
</dbReference>
<organism evidence="6">
    <name type="scientific">Pseudothermotoga hypogea</name>
    <dbReference type="NCBI Taxonomy" id="57487"/>
    <lineage>
        <taxon>Bacteria</taxon>
        <taxon>Thermotogati</taxon>
        <taxon>Thermotogota</taxon>
        <taxon>Thermotogae</taxon>
        <taxon>Thermotogales</taxon>
        <taxon>Thermotogaceae</taxon>
        <taxon>Pseudothermotoga</taxon>
    </lineage>
</organism>
<protein>
    <recommendedName>
        <fullName evidence="4">Flagella basal body P-ring formation protein FlgA</fullName>
    </recommendedName>
</protein>
<evidence type="ECO:0000256" key="1">
    <source>
        <dbReference type="ARBA" id="ARBA00004418"/>
    </source>
</evidence>
<keyword evidence="6" id="KW-0282">Flagellum</keyword>
<dbReference type="GO" id="GO:0044780">
    <property type="term" value="P:bacterial-type flagellum assembly"/>
    <property type="evidence" value="ECO:0007669"/>
    <property type="project" value="InterPro"/>
</dbReference>
<feature type="domain" description="SAF" evidence="5">
    <location>
        <begin position="95"/>
        <end position="157"/>
    </location>
</feature>
<comment type="function">
    <text evidence="4">Involved in the assembly process of the P-ring formation. It may associate with FlgF on the rod constituting a structure essential for the P-ring assembly or may act as a modulator protein for the P-ring assembly.</text>
</comment>
<name>A0A832I7N3_9THEM</name>
<keyword evidence="6" id="KW-0966">Cell projection</keyword>
<keyword evidence="6" id="KW-0969">Cilium</keyword>
<evidence type="ECO:0000256" key="4">
    <source>
        <dbReference type="RuleBase" id="RU362063"/>
    </source>
</evidence>
<dbReference type="GO" id="GO:0042597">
    <property type="term" value="C:periplasmic space"/>
    <property type="evidence" value="ECO:0007669"/>
    <property type="project" value="UniProtKB-SubCell"/>
</dbReference>
<keyword evidence="4" id="KW-1005">Bacterial flagellum biogenesis</keyword>
<dbReference type="Gene3D" id="2.30.30.760">
    <property type="match status" value="1"/>
</dbReference>
<dbReference type="NCBIfam" id="TIGR03170">
    <property type="entry name" value="flgA_cterm"/>
    <property type="match status" value="1"/>
</dbReference>
<accession>A0A832I7N3</accession>
<dbReference type="PANTHER" id="PTHR36307">
    <property type="entry name" value="FLAGELLA BASAL BODY P-RING FORMATION PROTEIN FLGA"/>
    <property type="match status" value="1"/>
</dbReference>
<dbReference type="InterPro" id="IPR013974">
    <property type="entry name" value="SAF"/>
</dbReference>
<gene>
    <name evidence="6" type="primary">flgA</name>
    <name evidence="6" type="ORF">ENW55_03675</name>
</gene>
<evidence type="ECO:0000259" key="5">
    <source>
        <dbReference type="SMART" id="SM00858"/>
    </source>
</evidence>